<feature type="compositionally biased region" description="Low complexity" evidence="1">
    <location>
        <begin position="530"/>
        <end position="560"/>
    </location>
</feature>
<proteinExistence type="predicted"/>
<evidence type="ECO:0000313" key="4">
    <source>
        <dbReference type="EMBL" id="KLT46324.1"/>
    </source>
</evidence>
<evidence type="ECO:0000313" key="5">
    <source>
        <dbReference type="Proteomes" id="UP000053611"/>
    </source>
</evidence>
<feature type="compositionally biased region" description="Low complexity" evidence="1">
    <location>
        <begin position="458"/>
        <end position="470"/>
    </location>
</feature>
<keyword evidence="2" id="KW-0472">Membrane</keyword>
<sequence>MRLLIAALIAAAAPVIAVPLDSVFVHARYLASLGLEARQNLAASPYGICNGHCKVVGPLDLACGDVSRSTRRSLAACRTACDDGSRAQVSECLTCIHEDGSNSTQAGRTSVLEWAEFMDTTCPLIRDTTTTPPSTRPCSQCDALYPRVMMACNSSNPETCRGLCGDLGLINECIECYRPYGFEEYASYGRDAQWYCTTEGGQACSRMIGDVNRLCDDGQSSCKDICTGSHWEDIKQCERAVPSSGLTGTQGPTILDGIGSFNQYCEQPPKPNKTGCATECDTIRATYGDLCRDKQATKCRGMCTPENLGAFEACNTCAQGGNSTYTEDTKLSISASWASLGTWCRQVETKPIDDPEVIGTIPDPKPVEVVETEPTETDTTKDPGPLKNPFANSETSNTGSPLKGIPTWGIGVAAGGGALLIAAVVGSVIACNYECDPDHRRLRRRRKKNKKNDEEKPQQQQQQQQQQDPQIVGFMVPSERPPSQGYFAGASSPPLSTPLSAPVSMAHTPVGPGPMSPPQSPPGSPPPTGAYPQQQYGQFPQQQYGQQYAPYPPYQGGQQY</sequence>
<dbReference type="RefSeq" id="XP_018282815.1">
    <property type="nucleotide sequence ID" value="XM_018425049.1"/>
</dbReference>
<keyword evidence="2" id="KW-1133">Transmembrane helix</keyword>
<organism evidence="4 5">
    <name type="scientific">Cutaneotrichosporon oleaginosum</name>
    <dbReference type="NCBI Taxonomy" id="879819"/>
    <lineage>
        <taxon>Eukaryota</taxon>
        <taxon>Fungi</taxon>
        <taxon>Dikarya</taxon>
        <taxon>Basidiomycota</taxon>
        <taxon>Agaricomycotina</taxon>
        <taxon>Tremellomycetes</taxon>
        <taxon>Trichosporonales</taxon>
        <taxon>Trichosporonaceae</taxon>
        <taxon>Cutaneotrichosporon</taxon>
    </lineage>
</organism>
<dbReference type="EMBL" id="KQ087177">
    <property type="protein sequence ID" value="KLT46324.1"/>
    <property type="molecule type" value="Genomic_DNA"/>
</dbReference>
<feature type="compositionally biased region" description="Low complexity" evidence="1">
    <location>
        <begin position="490"/>
        <end position="502"/>
    </location>
</feature>
<reference evidence="4 5" key="1">
    <citation type="submission" date="2015-03" db="EMBL/GenBank/DDBJ databases">
        <title>Genomics and transcriptomics of the oil-accumulating basidiomycete yeast T. oleaginosus allow insights into substrate utilization and the diverse evolutionary trajectories of mating systems in fungi.</title>
        <authorList>
            <consortium name="DOE Joint Genome Institute"/>
            <person name="Kourist R."/>
            <person name="Kracht O."/>
            <person name="Bracharz F."/>
            <person name="Lipzen A."/>
            <person name="Nolan M."/>
            <person name="Ohm R."/>
            <person name="Grigoriev I."/>
            <person name="Sun S."/>
            <person name="Heitman J."/>
            <person name="Bruck T."/>
            <person name="Nowrousian M."/>
        </authorList>
    </citation>
    <scope>NUCLEOTIDE SEQUENCE [LARGE SCALE GENOMIC DNA]</scope>
    <source>
        <strain evidence="4 5">IBC0246</strain>
    </source>
</reference>
<feature type="transmembrane region" description="Helical" evidence="2">
    <location>
        <begin position="408"/>
        <end position="435"/>
    </location>
</feature>
<keyword evidence="5" id="KW-1185">Reference proteome</keyword>
<feature type="region of interest" description="Disordered" evidence="1">
    <location>
        <begin position="441"/>
        <end position="560"/>
    </location>
</feature>
<feature type="compositionally biased region" description="Pro residues" evidence="1">
    <location>
        <begin position="511"/>
        <end position="529"/>
    </location>
</feature>
<accession>A0A0J1BE31</accession>
<evidence type="ECO:0000256" key="2">
    <source>
        <dbReference type="SAM" id="Phobius"/>
    </source>
</evidence>
<evidence type="ECO:0000256" key="3">
    <source>
        <dbReference type="SAM" id="SignalP"/>
    </source>
</evidence>
<evidence type="ECO:0000256" key="1">
    <source>
        <dbReference type="SAM" id="MobiDB-lite"/>
    </source>
</evidence>
<dbReference type="AlphaFoldDB" id="A0A0J1BE31"/>
<feature type="compositionally biased region" description="Basic residues" evidence="1">
    <location>
        <begin position="441"/>
        <end position="450"/>
    </location>
</feature>
<dbReference type="GeneID" id="28985652"/>
<name>A0A0J1BE31_9TREE</name>
<feature type="chain" id="PRO_5005248592" evidence="3">
    <location>
        <begin position="18"/>
        <end position="560"/>
    </location>
</feature>
<gene>
    <name evidence="4" type="ORF">CC85DRAFT_298528</name>
</gene>
<feature type="region of interest" description="Disordered" evidence="1">
    <location>
        <begin position="370"/>
        <end position="401"/>
    </location>
</feature>
<protein>
    <submittedName>
        <fullName evidence="4">Uncharacterized protein</fullName>
    </submittedName>
</protein>
<keyword evidence="2" id="KW-0812">Transmembrane</keyword>
<feature type="signal peptide" evidence="3">
    <location>
        <begin position="1"/>
        <end position="17"/>
    </location>
</feature>
<feature type="compositionally biased region" description="Polar residues" evidence="1">
    <location>
        <begin position="390"/>
        <end position="400"/>
    </location>
</feature>
<dbReference type="Proteomes" id="UP000053611">
    <property type="component" value="Unassembled WGS sequence"/>
</dbReference>
<keyword evidence="3" id="KW-0732">Signal</keyword>